<evidence type="ECO:0000313" key="3">
    <source>
        <dbReference type="EMBL" id="NML94928.1"/>
    </source>
</evidence>
<sequence>MITKALRHGLSAVLAATLVLPGVASAAETRSGNALPAKTALTRTKAPVRGVRSNALQLIPIIAIVAGIATVTWVVVDNCNNDSPG</sequence>
<gene>
    <name evidence="3" type="ORF">HHL27_14735</name>
</gene>
<comment type="caution">
    <text evidence="3">The sequence shown here is derived from an EMBL/GenBank/DDBJ whole genome shotgun (WGS) entry which is preliminary data.</text>
</comment>
<organism evidence="3 4">
    <name type="scientific">Novosphingobium olei</name>
    <dbReference type="NCBI Taxonomy" id="2728851"/>
    <lineage>
        <taxon>Bacteria</taxon>
        <taxon>Pseudomonadati</taxon>
        <taxon>Pseudomonadota</taxon>
        <taxon>Alphaproteobacteria</taxon>
        <taxon>Sphingomonadales</taxon>
        <taxon>Sphingomonadaceae</taxon>
        <taxon>Novosphingobium</taxon>
    </lineage>
</organism>
<feature type="signal peptide" evidence="2">
    <location>
        <begin position="1"/>
        <end position="26"/>
    </location>
</feature>
<feature type="chain" id="PRO_5031089273" evidence="2">
    <location>
        <begin position="27"/>
        <end position="85"/>
    </location>
</feature>
<keyword evidence="2" id="KW-0732">Signal</keyword>
<keyword evidence="1" id="KW-0812">Transmembrane</keyword>
<dbReference type="AlphaFoldDB" id="A0A7Y0GB89"/>
<accession>A0A7Y0GB89</accession>
<dbReference type="RefSeq" id="WP_169494204.1">
    <property type="nucleotide sequence ID" value="NZ_JABBGM010000006.1"/>
</dbReference>
<reference evidence="3 4" key="1">
    <citation type="submission" date="2020-04" db="EMBL/GenBank/DDBJ databases">
        <title>Novosphingobium sp. TW-4 isolated from soil.</title>
        <authorList>
            <person name="Dahal R.H."/>
            <person name="Chaudhary D.K."/>
        </authorList>
    </citation>
    <scope>NUCLEOTIDE SEQUENCE [LARGE SCALE GENOMIC DNA]</scope>
    <source>
        <strain evidence="3 4">TW-4</strain>
    </source>
</reference>
<protein>
    <submittedName>
        <fullName evidence="3">Uncharacterized protein</fullName>
    </submittedName>
</protein>
<name>A0A7Y0GB89_9SPHN</name>
<evidence type="ECO:0000313" key="4">
    <source>
        <dbReference type="Proteomes" id="UP000583556"/>
    </source>
</evidence>
<proteinExistence type="predicted"/>
<evidence type="ECO:0000256" key="1">
    <source>
        <dbReference type="SAM" id="Phobius"/>
    </source>
</evidence>
<keyword evidence="1" id="KW-1133">Transmembrane helix</keyword>
<keyword evidence="4" id="KW-1185">Reference proteome</keyword>
<feature type="transmembrane region" description="Helical" evidence="1">
    <location>
        <begin position="55"/>
        <end position="76"/>
    </location>
</feature>
<dbReference type="EMBL" id="JABBGM010000006">
    <property type="protein sequence ID" value="NML94928.1"/>
    <property type="molecule type" value="Genomic_DNA"/>
</dbReference>
<evidence type="ECO:0000256" key="2">
    <source>
        <dbReference type="SAM" id="SignalP"/>
    </source>
</evidence>
<dbReference type="Proteomes" id="UP000583556">
    <property type="component" value="Unassembled WGS sequence"/>
</dbReference>
<keyword evidence="1" id="KW-0472">Membrane</keyword>